<evidence type="ECO:0000313" key="2">
    <source>
        <dbReference type="Proteomes" id="UP001610432"/>
    </source>
</evidence>
<dbReference type="GeneID" id="98142491"/>
<comment type="caution">
    <text evidence="1">The sequence shown here is derived from an EMBL/GenBank/DDBJ whole genome shotgun (WGS) entry which is preliminary data.</text>
</comment>
<dbReference type="Proteomes" id="UP001610432">
    <property type="component" value="Unassembled WGS sequence"/>
</dbReference>
<gene>
    <name evidence="1" type="ORF">BJX67DRAFT_326210</name>
</gene>
<organism evidence="1 2">
    <name type="scientific">Aspergillus lucknowensis</name>
    <dbReference type="NCBI Taxonomy" id="176173"/>
    <lineage>
        <taxon>Eukaryota</taxon>
        <taxon>Fungi</taxon>
        <taxon>Dikarya</taxon>
        <taxon>Ascomycota</taxon>
        <taxon>Pezizomycotina</taxon>
        <taxon>Eurotiomycetes</taxon>
        <taxon>Eurotiomycetidae</taxon>
        <taxon>Eurotiales</taxon>
        <taxon>Aspergillaceae</taxon>
        <taxon>Aspergillus</taxon>
        <taxon>Aspergillus subgen. Nidulantes</taxon>
    </lineage>
</organism>
<dbReference type="EMBL" id="JBFXLQ010000082">
    <property type="protein sequence ID" value="KAL2860863.1"/>
    <property type="molecule type" value="Genomic_DNA"/>
</dbReference>
<name>A0ABR4LBJ6_9EURO</name>
<sequence>MGRPRLLAWAHVSGLHTPIVYLQKGTGLRFIHGQGFGAVWGLFQGTRHSVLGFPDPWALMALSRSGPPGLWSDVIFSYFRFILKTMLFDSEGCVTS</sequence>
<proteinExistence type="predicted"/>
<protein>
    <submittedName>
        <fullName evidence="1">Uncharacterized protein</fullName>
    </submittedName>
</protein>
<reference evidence="1 2" key="1">
    <citation type="submission" date="2024-07" db="EMBL/GenBank/DDBJ databases">
        <title>Section-level genome sequencing and comparative genomics of Aspergillus sections Usti and Cavernicolus.</title>
        <authorList>
            <consortium name="Lawrence Berkeley National Laboratory"/>
            <person name="Nybo J.L."/>
            <person name="Vesth T.C."/>
            <person name="Theobald S."/>
            <person name="Frisvad J.C."/>
            <person name="Larsen T.O."/>
            <person name="Kjaerboelling I."/>
            <person name="Rothschild-Mancinelli K."/>
            <person name="Lyhne E.K."/>
            <person name="Kogle M.E."/>
            <person name="Barry K."/>
            <person name="Clum A."/>
            <person name="Na H."/>
            <person name="Ledsgaard L."/>
            <person name="Lin J."/>
            <person name="Lipzen A."/>
            <person name="Kuo A."/>
            <person name="Riley R."/>
            <person name="Mondo S."/>
            <person name="Labutti K."/>
            <person name="Haridas S."/>
            <person name="Pangalinan J."/>
            <person name="Salamov A.A."/>
            <person name="Simmons B.A."/>
            <person name="Magnuson J.K."/>
            <person name="Chen J."/>
            <person name="Drula E."/>
            <person name="Henrissat B."/>
            <person name="Wiebenga A."/>
            <person name="Lubbers R.J."/>
            <person name="Gomes A.C."/>
            <person name="Macurrencykelacurrency M.R."/>
            <person name="Stajich J."/>
            <person name="Grigoriev I.V."/>
            <person name="Mortensen U.H."/>
            <person name="De Vries R.P."/>
            <person name="Baker S.E."/>
            <person name="Andersen M.R."/>
        </authorList>
    </citation>
    <scope>NUCLEOTIDE SEQUENCE [LARGE SCALE GENOMIC DNA]</scope>
    <source>
        <strain evidence="1 2">CBS 449.75</strain>
    </source>
</reference>
<keyword evidence="2" id="KW-1185">Reference proteome</keyword>
<accession>A0ABR4LBJ6</accession>
<evidence type="ECO:0000313" key="1">
    <source>
        <dbReference type="EMBL" id="KAL2860863.1"/>
    </source>
</evidence>
<dbReference type="RefSeq" id="XP_070880757.1">
    <property type="nucleotide sequence ID" value="XM_071027419.1"/>
</dbReference>